<evidence type="ECO:0000313" key="2">
    <source>
        <dbReference type="EMBL" id="KAL2346247.1"/>
    </source>
</evidence>
<dbReference type="PANTHER" id="PTHR34792:SF1">
    <property type="entry name" value="OS02G0121500 PROTEIN"/>
    <property type="match status" value="1"/>
</dbReference>
<feature type="compositionally biased region" description="Low complexity" evidence="1">
    <location>
        <begin position="170"/>
        <end position="179"/>
    </location>
</feature>
<feature type="compositionally biased region" description="Basic and acidic residues" evidence="1">
    <location>
        <begin position="96"/>
        <end position="107"/>
    </location>
</feature>
<accession>A0ABD1NF00</accession>
<feature type="region of interest" description="Disordered" evidence="1">
    <location>
        <begin position="161"/>
        <end position="185"/>
    </location>
</feature>
<comment type="caution">
    <text evidence="2">The sequence shown here is derived from an EMBL/GenBank/DDBJ whole genome shotgun (WGS) entry which is preliminary data.</text>
</comment>
<keyword evidence="3" id="KW-1185">Reference proteome</keyword>
<organism evidence="2 3">
    <name type="scientific">Flemingia macrophylla</name>
    <dbReference type="NCBI Taxonomy" id="520843"/>
    <lineage>
        <taxon>Eukaryota</taxon>
        <taxon>Viridiplantae</taxon>
        <taxon>Streptophyta</taxon>
        <taxon>Embryophyta</taxon>
        <taxon>Tracheophyta</taxon>
        <taxon>Spermatophyta</taxon>
        <taxon>Magnoliopsida</taxon>
        <taxon>eudicotyledons</taxon>
        <taxon>Gunneridae</taxon>
        <taxon>Pentapetalae</taxon>
        <taxon>rosids</taxon>
        <taxon>fabids</taxon>
        <taxon>Fabales</taxon>
        <taxon>Fabaceae</taxon>
        <taxon>Papilionoideae</taxon>
        <taxon>50 kb inversion clade</taxon>
        <taxon>NPAAA clade</taxon>
        <taxon>indigoferoid/millettioid clade</taxon>
        <taxon>Phaseoleae</taxon>
        <taxon>Flemingia</taxon>
    </lineage>
</organism>
<reference evidence="2 3" key="1">
    <citation type="submission" date="2024-08" db="EMBL/GenBank/DDBJ databases">
        <title>Insights into the chromosomal genome structure of Flemingia macrophylla.</title>
        <authorList>
            <person name="Ding Y."/>
            <person name="Zhao Y."/>
            <person name="Bi W."/>
            <person name="Wu M."/>
            <person name="Zhao G."/>
            <person name="Gong Y."/>
            <person name="Li W."/>
            <person name="Zhang P."/>
        </authorList>
    </citation>
    <scope>NUCLEOTIDE SEQUENCE [LARGE SCALE GENOMIC DNA]</scope>
    <source>
        <strain evidence="2">DYQJB</strain>
        <tissue evidence="2">Leaf</tissue>
    </source>
</reference>
<name>A0ABD1NF00_9FABA</name>
<protein>
    <submittedName>
        <fullName evidence="2">Uncharacterized protein</fullName>
    </submittedName>
</protein>
<gene>
    <name evidence="2" type="ORF">Fmac_000247</name>
</gene>
<dbReference type="Proteomes" id="UP001603857">
    <property type="component" value="Unassembled WGS sequence"/>
</dbReference>
<dbReference type="EMBL" id="JBGMDY010000001">
    <property type="protein sequence ID" value="KAL2346247.1"/>
    <property type="molecule type" value="Genomic_DNA"/>
</dbReference>
<feature type="compositionally biased region" description="Basic residues" evidence="1">
    <location>
        <begin position="83"/>
        <end position="95"/>
    </location>
</feature>
<dbReference type="InterPro" id="IPR040305">
    <property type="entry name" value="At1g75730-like"/>
</dbReference>
<feature type="region of interest" description="Disordered" evidence="1">
    <location>
        <begin position="53"/>
        <end position="140"/>
    </location>
</feature>
<dbReference type="AlphaFoldDB" id="A0ABD1NF00"/>
<proteinExistence type="predicted"/>
<sequence length="685" mass="75150">MDKIVETTTTTAKRQSASSASKGFNAARQFSEKSKKEKVRSLSAVAKALSMGCRVSQSPKPSNKFKLPRKLPKDCSGVDHASVPRKIRSAVKKRGRESVFGDSEKVNHGMNGMESPQKEGIKKSKKRRSPGWSMPGPITKDEEEVVETLYALAGMFPDNASNAKSELESESLPENSTLLQDQEESLSANATIEASGTTRDAGERSPTGCKINSFSNETIVQERTDFPESAKLLVTAPKINLQPVPTMVRSENVDKVALHDSELSLEMGLNVPVQPLISHIGRKSDVEFQTAGGIDCKQEQHIIKYQKGNEGPTLWSGFSPTAPAGISASYLLSSAGKVPDWLNIAIGAPKQDLMESCFSGGKISEIATQKKSWKTCAAHVHISHLIRGLEVSKGQVGKEHELYECHQMRAHQGTKSRVLMEAQNLNWIRNGNSYATVAVRSATTSDSRETKNDILQHGLYLGVSQSPPTPGVYCPQKHSFNFLSLSTGGSELKVNESFKKGESKLEPLSKSQVPYFHLLRQQHGLVPIQSPYSSSAFLDQFPVAEPQVRLQQQQPPHYYGTPLRGDHFSSYKQQHQSFWAVQLTAQAGSAVNCSIDRTQYPNWQSGRYDSSVASPYALPHSPASFEALECQISEQHLFTLASSRSKPNGHDTHVPSVCEESKGRFLNSSSSRGIPSLQLLCDERI</sequence>
<dbReference type="PANTHER" id="PTHR34792">
    <property type="entry name" value="OS02G0121500 PROTEIN"/>
    <property type="match status" value="1"/>
</dbReference>
<feature type="compositionally biased region" description="Polar residues" evidence="1">
    <location>
        <begin position="1"/>
        <end position="22"/>
    </location>
</feature>
<evidence type="ECO:0000313" key="3">
    <source>
        <dbReference type="Proteomes" id="UP001603857"/>
    </source>
</evidence>
<evidence type="ECO:0000256" key="1">
    <source>
        <dbReference type="SAM" id="MobiDB-lite"/>
    </source>
</evidence>
<feature type="region of interest" description="Disordered" evidence="1">
    <location>
        <begin position="1"/>
        <end position="38"/>
    </location>
</feature>